<comment type="caution">
    <text evidence="1">The sequence shown here is derived from an EMBL/GenBank/DDBJ whole genome shotgun (WGS) entry which is preliminary data.</text>
</comment>
<evidence type="ECO:0000313" key="1">
    <source>
        <dbReference type="EMBL" id="GAJ09267.1"/>
    </source>
</evidence>
<dbReference type="EMBL" id="BARW01033391">
    <property type="protein sequence ID" value="GAJ09267.1"/>
    <property type="molecule type" value="Genomic_DNA"/>
</dbReference>
<sequence length="43" mass="5089">MYMSQSILYRGNLIQITDITCYPDHENIHNTNIEDQLNRYTGV</sequence>
<proteinExistence type="predicted"/>
<organism evidence="1">
    <name type="scientific">marine sediment metagenome</name>
    <dbReference type="NCBI Taxonomy" id="412755"/>
    <lineage>
        <taxon>unclassified sequences</taxon>
        <taxon>metagenomes</taxon>
        <taxon>ecological metagenomes</taxon>
    </lineage>
</organism>
<gene>
    <name evidence="1" type="ORF">S12H4_52603</name>
</gene>
<name>X1V0A8_9ZZZZ</name>
<dbReference type="AlphaFoldDB" id="X1V0A8"/>
<protein>
    <submittedName>
        <fullName evidence="1">Uncharacterized protein</fullName>
    </submittedName>
</protein>
<accession>X1V0A8</accession>
<reference evidence="1" key="1">
    <citation type="journal article" date="2014" name="Front. Microbiol.">
        <title>High frequency of phylogenetically diverse reductive dehalogenase-homologous genes in deep subseafloor sedimentary metagenomes.</title>
        <authorList>
            <person name="Kawai M."/>
            <person name="Futagami T."/>
            <person name="Toyoda A."/>
            <person name="Takaki Y."/>
            <person name="Nishi S."/>
            <person name="Hori S."/>
            <person name="Arai W."/>
            <person name="Tsubouchi T."/>
            <person name="Morono Y."/>
            <person name="Uchiyama I."/>
            <person name="Ito T."/>
            <person name="Fujiyama A."/>
            <person name="Inagaki F."/>
            <person name="Takami H."/>
        </authorList>
    </citation>
    <scope>NUCLEOTIDE SEQUENCE</scope>
    <source>
        <strain evidence="1">Expedition CK06-06</strain>
    </source>
</reference>